<reference evidence="2" key="1">
    <citation type="submission" date="2016-11" db="UniProtKB">
        <authorList>
            <consortium name="WormBaseParasite"/>
        </authorList>
    </citation>
    <scope>IDENTIFICATION</scope>
    <source>
        <strain evidence="2">KR3021</strain>
    </source>
</reference>
<dbReference type="Proteomes" id="UP000095286">
    <property type="component" value="Unplaced"/>
</dbReference>
<organism evidence="1 2">
    <name type="scientific">Rhabditophanes sp. KR3021</name>
    <dbReference type="NCBI Taxonomy" id="114890"/>
    <lineage>
        <taxon>Eukaryota</taxon>
        <taxon>Metazoa</taxon>
        <taxon>Ecdysozoa</taxon>
        <taxon>Nematoda</taxon>
        <taxon>Chromadorea</taxon>
        <taxon>Rhabditida</taxon>
        <taxon>Tylenchina</taxon>
        <taxon>Panagrolaimomorpha</taxon>
        <taxon>Strongyloidoidea</taxon>
        <taxon>Alloionematidae</taxon>
        <taxon>Rhabditophanes</taxon>
    </lineage>
</organism>
<dbReference type="WBParaSite" id="RSKR_0001073400.1">
    <property type="protein sequence ID" value="RSKR_0001073400.1"/>
    <property type="gene ID" value="RSKR_0001073400"/>
</dbReference>
<name>A0AC35UEQ0_9BILA</name>
<accession>A0AC35UEQ0</accession>
<evidence type="ECO:0000313" key="2">
    <source>
        <dbReference type="WBParaSite" id="RSKR_0001073400.1"/>
    </source>
</evidence>
<protein>
    <submittedName>
        <fullName evidence="2">Protein kinase domain-containing protein</fullName>
    </submittedName>
</protein>
<sequence length="637" mass="73752">MPGIINSWEGESEHILQEPRIITEEQETVKVTVGTELDRRKNHKYGENQLLLVALTDWISSVYPKQAGKALKNFLIQWLQSNNFIDSNFEVGKVTEFTSILKQQLMGNFQKAFQIETLFPTVDHAITTLNTINYSSHCKCRYENDFAELNVIGRGAYGKVSRVRNYCDGKEYAIKQVHIENREESCKEALQEVTHLSRLEHPSIVRYYQAWIEDQEVVRRRHRLSTSVPQIEEVCDSEEEDFDENSSSRDGDGTSKTDNSVYEDFETNNENQSSQSIVFEHSNGNKTAESSTEGDNQSDGKFFRKPPPGKSSSNFSSFGSTVESIGTRHSKKQLILKSKFIEEEKYPTIRPVLYIQMELLTSTLAAKLQDHNFLKLPIRERNDFNLEVFRSMMSALAYIHSQNMIHRDIKPSNILLKQEERGKWIIKLGDFGLARTFESKLIGEEHEKMLAEEGEDDYTRGVGTKMYSAPEQSNSTNYGPEVDMYSLGLVLFEMLNDFHTRSETIHAFESLRTTEKVPEKFKKDHKNEISILIERMVSRNPKLRPTARQILSESSSTYPKNGRKRDPISSISKFMGYDEEKQQMVLMLYLKDMRNKHNEEKEKWNEEKMALEERIKSLESKLLENETNNVLDKLTKE</sequence>
<proteinExistence type="predicted"/>
<evidence type="ECO:0000313" key="1">
    <source>
        <dbReference type="Proteomes" id="UP000095286"/>
    </source>
</evidence>